<dbReference type="InterPro" id="IPR002104">
    <property type="entry name" value="Integrase_catalytic"/>
</dbReference>
<dbReference type="PROSITE" id="PS51898">
    <property type="entry name" value="TYR_RECOMBINASE"/>
    <property type="match status" value="1"/>
</dbReference>
<gene>
    <name evidence="8" type="ORF">JZO70_20385</name>
</gene>
<keyword evidence="4" id="KW-0233">DNA recombination</keyword>
<dbReference type="InterPro" id="IPR010998">
    <property type="entry name" value="Integrase_recombinase_N"/>
</dbReference>
<keyword evidence="9" id="KW-1185">Reference proteome</keyword>
<dbReference type="PROSITE" id="PS51900">
    <property type="entry name" value="CB"/>
    <property type="match status" value="1"/>
</dbReference>
<evidence type="ECO:0000313" key="8">
    <source>
        <dbReference type="EMBL" id="MBO1308544.1"/>
    </source>
</evidence>
<feature type="domain" description="Tyr recombinase" evidence="6">
    <location>
        <begin position="168"/>
        <end position="361"/>
    </location>
</feature>
<evidence type="ECO:0000256" key="4">
    <source>
        <dbReference type="ARBA" id="ARBA00023172"/>
    </source>
</evidence>
<dbReference type="InterPro" id="IPR011010">
    <property type="entry name" value="DNA_brk_join_enz"/>
</dbReference>
<dbReference type="SUPFAM" id="SSF56349">
    <property type="entry name" value="DNA breaking-rejoining enzymes"/>
    <property type="match status" value="1"/>
</dbReference>
<dbReference type="PANTHER" id="PTHR30349:SF64">
    <property type="entry name" value="PROPHAGE INTEGRASE INTD-RELATED"/>
    <property type="match status" value="1"/>
</dbReference>
<evidence type="ECO:0000313" key="9">
    <source>
        <dbReference type="Proteomes" id="UP000664601"/>
    </source>
</evidence>
<dbReference type="InterPro" id="IPR004107">
    <property type="entry name" value="Integrase_SAM-like_N"/>
</dbReference>
<evidence type="ECO:0000256" key="1">
    <source>
        <dbReference type="ARBA" id="ARBA00008857"/>
    </source>
</evidence>
<dbReference type="InterPro" id="IPR044068">
    <property type="entry name" value="CB"/>
</dbReference>
<dbReference type="EMBL" id="JAFREM010000034">
    <property type="protein sequence ID" value="MBO1308544.1"/>
    <property type="molecule type" value="Genomic_DNA"/>
</dbReference>
<comment type="caution">
    <text evidence="8">The sequence shown here is derived from an EMBL/GenBank/DDBJ whole genome shotgun (WGS) entry which is preliminary data.</text>
</comment>
<organism evidence="8 9">
    <name type="scientific">Candidatus Enterococcus moelleringii</name>
    <dbReference type="NCBI Taxonomy" id="2815325"/>
    <lineage>
        <taxon>Bacteria</taxon>
        <taxon>Bacillati</taxon>
        <taxon>Bacillota</taxon>
        <taxon>Bacilli</taxon>
        <taxon>Lactobacillales</taxon>
        <taxon>Enterococcaceae</taxon>
        <taxon>Enterococcus</taxon>
    </lineage>
</organism>
<evidence type="ECO:0000259" key="7">
    <source>
        <dbReference type="PROSITE" id="PS51900"/>
    </source>
</evidence>
<dbReference type="InterPro" id="IPR013762">
    <property type="entry name" value="Integrase-like_cat_sf"/>
</dbReference>
<comment type="similarity">
    <text evidence="1">Belongs to the 'phage' integrase family.</text>
</comment>
<reference evidence="8 9" key="1">
    <citation type="submission" date="2021-03" db="EMBL/GenBank/DDBJ databases">
        <title>Enterococcal diversity collection.</title>
        <authorList>
            <person name="Gilmore M.S."/>
            <person name="Schwartzman J."/>
            <person name="Van Tyne D."/>
            <person name="Martin M."/>
            <person name="Earl A.M."/>
            <person name="Manson A.L."/>
            <person name="Straub T."/>
            <person name="Salamzade R."/>
            <person name="Saavedra J."/>
            <person name="Lebreton F."/>
            <person name="Prichula J."/>
            <person name="Schaufler K."/>
            <person name="Gaca A."/>
            <person name="Sgardioli B."/>
            <person name="Wagenaar J."/>
            <person name="Strong T."/>
        </authorList>
    </citation>
    <scope>NUCLEOTIDE SEQUENCE [LARGE SCALE GENOMIC DNA]</scope>
    <source>
        <strain evidence="8 9">669A</strain>
    </source>
</reference>
<dbReference type="PANTHER" id="PTHR30349">
    <property type="entry name" value="PHAGE INTEGRASE-RELATED"/>
    <property type="match status" value="1"/>
</dbReference>
<name>A0ABS3LFX1_9ENTE</name>
<sequence length="368" mass="42497">MRRGENIYYRKDERWEGRYVVGKKPNGKTKYKSVYGKTLQEVREKLYPLKVKYQIILREQGEVTLSFYEWGFQWLKEVQAGVKQSTYTNYEYKLVQYVLSEIGEYSLNELDEQAAEELLEGLKKRGFAPSMIQAVFRITKQCINLAIKKKLMKENPFTLIKLPKVVKKQNQALSKHEQKDLETVASEEKKGRGIPVLLALHAGLRIGEIAALTWDDLDFRSNVIHVRSTYQRVFSVLEKNKTELIYTDSKTASSVRSVPMSKLLKKVLLELKQASTSKYVVSSNNKPMEPRLLTYHFHQIRKAAGLPEIHFHQLRHTFATRCLESNGDIMSVSAMMGHRSTKMTLDTYAGSNMEQCVLVVEQMEKTIA</sequence>
<evidence type="ECO:0000256" key="2">
    <source>
        <dbReference type="ARBA" id="ARBA00022908"/>
    </source>
</evidence>
<dbReference type="RefSeq" id="WP_207675536.1">
    <property type="nucleotide sequence ID" value="NZ_JAFREM010000034.1"/>
</dbReference>
<dbReference type="Pfam" id="PF14659">
    <property type="entry name" value="Phage_int_SAM_3"/>
    <property type="match status" value="1"/>
</dbReference>
<dbReference type="CDD" id="cd01189">
    <property type="entry name" value="INT_ICEBs1_C_like"/>
    <property type="match status" value="1"/>
</dbReference>
<feature type="domain" description="Core-binding (CB)" evidence="7">
    <location>
        <begin position="65"/>
        <end position="147"/>
    </location>
</feature>
<proteinExistence type="inferred from homology"/>
<dbReference type="Proteomes" id="UP000664601">
    <property type="component" value="Unassembled WGS sequence"/>
</dbReference>
<dbReference type="Gene3D" id="1.10.443.10">
    <property type="entry name" value="Intergrase catalytic core"/>
    <property type="match status" value="1"/>
</dbReference>
<dbReference type="InterPro" id="IPR050090">
    <property type="entry name" value="Tyrosine_recombinase_XerCD"/>
</dbReference>
<accession>A0ABS3LFX1</accession>
<protein>
    <submittedName>
        <fullName evidence="8">Tyrosine-type recombinase/integrase</fullName>
    </submittedName>
</protein>
<evidence type="ECO:0000256" key="5">
    <source>
        <dbReference type="PROSITE-ProRule" id="PRU01248"/>
    </source>
</evidence>
<keyword evidence="2" id="KW-0229">DNA integration</keyword>
<keyword evidence="3 5" id="KW-0238">DNA-binding</keyword>
<evidence type="ECO:0000259" key="6">
    <source>
        <dbReference type="PROSITE" id="PS51898"/>
    </source>
</evidence>
<evidence type="ECO:0000256" key="3">
    <source>
        <dbReference type="ARBA" id="ARBA00023125"/>
    </source>
</evidence>
<dbReference type="Gene3D" id="1.10.150.130">
    <property type="match status" value="1"/>
</dbReference>
<dbReference type="Pfam" id="PF00589">
    <property type="entry name" value="Phage_integrase"/>
    <property type="match status" value="1"/>
</dbReference>